<dbReference type="PANTHER" id="PTHR38761:SF1">
    <property type="entry name" value="GLUTAMATE--CYSTEINE LIGASE"/>
    <property type="match status" value="1"/>
</dbReference>
<dbReference type="EC" id="6.3.2.3" evidence="13"/>
<name>A0A098M4R5_9BACL</name>
<comment type="pathway">
    <text evidence="3 13">Sulfur metabolism; glutathione biosynthesis; glutathione from L-cysteine and L-glutamate: step 1/2.</text>
</comment>
<dbReference type="OrthoDB" id="9803907at2"/>
<dbReference type="EMBL" id="JQCR01000003">
    <property type="protein sequence ID" value="KGE17023.1"/>
    <property type="molecule type" value="Genomic_DNA"/>
</dbReference>
<evidence type="ECO:0000256" key="7">
    <source>
        <dbReference type="ARBA" id="ARBA00022741"/>
    </source>
</evidence>
<comment type="pathway">
    <text evidence="13">Sulfur metabolism; glutathione biosynthesis; glutathione from L-cysteine and L-glutamate: step 2/2.</text>
</comment>
<dbReference type="AlphaFoldDB" id="A0A098M4R5"/>
<dbReference type="InterPro" id="IPR006334">
    <property type="entry name" value="Glut_cys_ligase"/>
</dbReference>
<dbReference type="NCBIfam" id="NF002688">
    <property type="entry name" value="PRK02471.1"/>
    <property type="match status" value="1"/>
</dbReference>
<dbReference type="Pfam" id="PF04262">
    <property type="entry name" value="Glu_cys_ligase"/>
    <property type="match status" value="2"/>
</dbReference>
<dbReference type="eggNOG" id="COG2918">
    <property type="taxonomic scope" value="Bacteria"/>
</dbReference>
<keyword evidence="8 13" id="KW-0067">ATP-binding</keyword>
<protein>
    <recommendedName>
        <fullName evidence="13">Glutathione biosynthesis bifunctional protein GshAB</fullName>
    </recommendedName>
    <alternativeName>
        <fullName evidence="13">Gamma-GCS-GS</fullName>
        <shortName evidence="13">GCS-GS</shortName>
    </alternativeName>
    <domain>
        <recommendedName>
            <fullName evidence="13">Glutamate--cysteine ligase</fullName>
            <ecNumber evidence="13">6.3.2.2</ecNumber>
        </recommendedName>
        <alternativeName>
            <fullName evidence="13">Gamma-ECS</fullName>
            <shortName evidence="13">GCS</shortName>
        </alternativeName>
        <alternativeName>
            <fullName evidence="13">Gamma-glutamylcysteine synthetase</fullName>
        </alternativeName>
    </domain>
    <domain>
        <recommendedName>
            <fullName evidence="13">Glutathione synthetase</fullName>
            <ecNumber evidence="13">6.3.2.3</ecNumber>
        </recommendedName>
        <alternativeName>
            <fullName evidence="13">GSH synthetase</fullName>
            <shortName evidence="13">GS</shortName>
            <shortName evidence="13">GSH-S</shortName>
            <shortName evidence="13">GSHase</shortName>
        </alternativeName>
        <alternativeName>
            <fullName evidence="13">Glutathione synthase</fullName>
        </alternativeName>
    </domain>
</protein>
<dbReference type="InterPro" id="IPR040657">
    <property type="entry name" value="GshAB_ATP-grasp"/>
</dbReference>
<comment type="function">
    <text evidence="13">Synthesizes glutathione from L-glutamate and L-cysteine via gamma-L-glutamyl-L-cysteine.</text>
</comment>
<keyword evidence="4 13" id="KW-0436">Ligase</keyword>
<dbReference type="InterPro" id="IPR007370">
    <property type="entry name" value="Glu_cys_ligase"/>
</dbReference>
<feature type="region of interest" description="Glutamate--cysteine ligase" evidence="13">
    <location>
        <begin position="1"/>
        <end position="355"/>
    </location>
</feature>
<dbReference type="Gene3D" id="3.30.1490.20">
    <property type="entry name" value="ATP-grasp fold, A domain"/>
    <property type="match status" value="1"/>
</dbReference>
<evidence type="ECO:0000256" key="11">
    <source>
        <dbReference type="ARBA" id="ARBA00023268"/>
    </source>
</evidence>
<dbReference type="RefSeq" id="WP_036655455.1">
    <property type="nucleotide sequence ID" value="NZ_JQCR01000003.1"/>
</dbReference>
<evidence type="ECO:0000259" key="14">
    <source>
        <dbReference type="PROSITE" id="PS50975"/>
    </source>
</evidence>
<dbReference type="PROSITE" id="PS50975">
    <property type="entry name" value="ATP_GRASP"/>
    <property type="match status" value="1"/>
</dbReference>
<dbReference type="STRING" id="268407.PWYN_20395"/>
<proteinExistence type="inferred from homology"/>
<dbReference type="GO" id="GO:0004363">
    <property type="term" value="F:glutathione synthase activity"/>
    <property type="evidence" value="ECO:0007669"/>
    <property type="project" value="UniProtKB-UniRule"/>
</dbReference>
<keyword evidence="7 13" id="KW-0547">Nucleotide-binding</keyword>
<comment type="cofactor">
    <cofactor evidence="1">
        <name>Mn(2+)</name>
        <dbReference type="ChEBI" id="CHEBI:29035"/>
    </cofactor>
</comment>
<gene>
    <name evidence="13" type="primary">gshAB</name>
    <name evidence="13" type="synonym">gshF</name>
    <name evidence="15" type="ORF">PWYN_20395</name>
</gene>
<dbReference type="SUPFAM" id="SSF56059">
    <property type="entry name" value="Glutathione synthetase ATP-binding domain-like"/>
    <property type="match status" value="1"/>
</dbReference>
<comment type="similarity">
    <text evidence="13">In the N-terminal section; belongs to the glutamate--cysteine ligase type 1 family. Type 2 subfamily.</text>
</comment>
<evidence type="ECO:0000256" key="4">
    <source>
        <dbReference type="ARBA" id="ARBA00022598"/>
    </source>
</evidence>
<organism evidence="15 16">
    <name type="scientific">Paenibacillus wynnii</name>
    <dbReference type="NCBI Taxonomy" id="268407"/>
    <lineage>
        <taxon>Bacteria</taxon>
        <taxon>Bacillati</taxon>
        <taxon>Bacillota</taxon>
        <taxon>Bacilli</taxon>
        <taxon>Bacillales</taxon>
        <taxon>Paenibacillaceae</taxon>
        <taxon>Paenibacillus</taxon>
    </lineage>
</organism>
<comment type="caution">
    <text evidence="15">The sequence shown here is derived from an EMBL/GenBank/DDBJ whole genome shotgun (WGS) entry which is preliminary data.</text>
</comment>
<evidence type="ECO:0000256" key="1">
    <source>
        <dbReference type="ARBA" id="ARBA00001936"/>
    </source>
</evidence>
<sequence length="771" mass="88577">MDSLNLDLINFIIDKKLDKELLRGRFGLEKENTRVDKDGHLALTPHPKAFGNKTDNPYIQTDFSESQIEMITPTFNSIEETYHFLEALQDIVTQELMETGEYLWTSSNPPVLPRDEDIPIAHMEDPLEEMYRTQLGHKYGRKKQLLSGIHYNFSFNENFLKKLYEASLSKDEYKLFKDGLYLKVARNVLKYRWLLIYLTGASPVFNKSYIEQCVALSDHLDEDSRYFPNMNSLRNSVCGYRNDKPFNVSFNSVNEYVQDLQNLVQSKELLSAKEFYSPIRLKPATGENPLQELLDNGIAYLELRMFDLNPLFKNGISLEILKFIHLFLVYMLLKQDEPFNEDEQQQANLDLDTLMMEGLQGSMKVTAVALIDSMQEMLRYINPDDQPMNTLLEHKKNIILNPALSYASIVKAEIQHSSFLHYHLIKAKQYANHSLEAGYKLAGYEDLELSTQLLLKAAVKRGIHFELIDRDDNFVVLTKGDHKEYVKQATKTALDSYSTVLIMENKIVTKEVLKQQGIRVPGGNAYRNLQDAMLDYEVHREKKIVIKPKSTNFGLGITIFTNNFSIEDYQRAFEMAFEHDRTVLLEEFVTGKEYRFLVMGDEVVGILHRVPANIVGDGVRTIEQLIHEKNKDPLRGQGYRTPLEKIQLGEAERLFLKIHSKDPSDIPRLGEVIYLRENSNISTGGDSIDFTDEIPISYKQLAIQSAKAAGATFCGVDMMINDIEQEATNENYSIIEINFNPAIHIHCYPYQGTNRKADDKILDLLFGKIDG</sequence>
<accession>A0A098M4R5</accession>
<evidence type="ECO:0000256" key="9">
    <source>
        <dbReference type="ARBA" id="ARBA00022842"/>
    </source>
</evidence>
<keyword evidence="10" id="KW-0464">Manganese</keyword>
<keyword evidence="16" id="KW-1185">Reference proteome</keyword>
<dbReference type="NCBIfam" id="TIGR01435">
    <property type="entry name" value="glu_cys_lig_rel"/>
    <property type="match status" value="1"/>
</dbReference>
<comment type="catalytic activity">
    <reaction evidence="13">
        <text>gamma-L-glutamyl-L-cysteine + glycine + ATP = glutathione + ADP + phosphate + H(+)</text>
        <dbReference type="Rhea" id="RHEA:13557"/>
        <dbReference type="ChEBI" id="CHEBI:15378"/>
        <dbReference type="ChEBI" id="CHEBI:30616"/>
        <dbReference type="ChEBI" id="CHEBI:43474"/>
        <dbReference type="ChEBI" id="CHEBI:57305"/>
        <dbReference type="ChEBI" id="CHEBI:57925"/>
        <dbReference type="ChEBI" id="CHEBI:58173"/>
        <dbReference type="ChEBI" id="CHEBI:456216"/>
        <dbReference type="EC" id="6.3.2.3"/>
    </reaction>
</comment>
<dbReference type="GO" id="GO:0005524">
    <property type="term" value="F:ATP binding"/>
    <property type="evidence" value="ECO:0007669"/>
    <property type="project" value="UniProtKB-UniRule"/>
</dbReference>
<evidence type="ECO:0000256" key="13">
    <source>
        <dbReference type="HAMAP-Rule" id="MF_00782"/>
    </source>
</evidence>
<comment type="catalytic activity">
    <reaction evidence="12 13">
        <text>L-cysteine + L-glutamate + ATP = gamma-L-glutamyl-L-cysteine + ADP + phosphate + H(+)</text>
        <dbReference type="Rhea" id="RHEA:13285"/>
        <dbReference type="ChEBI" id="CHEBI:15378"/>
        <dbReference type="ChEBI" id="CHEBI:29985"/>
        <dbReference type="ChEBI" id="CHEBI:30616"/>
        <dbReference type="ChEBI" id="CHEBI:35235"/>
        <dbReference type="ChEBI" id="CHEBI:43474"/>
        <dbReference type="ChEBI" id="CHEBI:58173"/>
        <dbReference type="ChEBI" id="CHEBI:456216"/>
        <dbReference type="EC" id="6.3.2.2"/>
    </reaction>
</comment>
<comment type="cofactor">
    <cofactor evidence="2">
        <name>Mg(2+)</name>
        <dbReference type="ChEBI" id="CHEBI:18420"/>
    </cofactor>
</comment>
<dbReference type="HAMAP" id="MF_00782">
    <property type="entry name" value="Glut_biosynth"/>
    <property type="match status" value="1"/>
</dbReference>
<reference evidence="15 16" key="1">
    <citation type="submission" date="2014-08" db="EMBL/GenBank/DDBJ databases">
        <authorList>
            <person name="den Bakker H.C."/>
        </authorList>
    </citation>
    <scope>NUCLEOTIDE SEQUENCE [LARGE SCALE GENOMIC DNA]</scope>
    <source>
        <strain evidence="15 16">DSM 18334</strain>
    </source>
</reference>
<dbReference type="InterPro" id="IPR011761">
    <property type="entry name" value="ATP-grasp"/>
</dbReference>
<comment type="subunit">
    <text evidence="13">Monomer.</text>
</comment>
<dbReference type="InterPro" id="IPR013815">
    <property type="entry name" value="ATP_grasp_subdomain_1"/>
</dbReference>
<evidence type="ECO:0000256" key="2">
    <source>
        <dbReference type="ARBA" id="ARBA00001946"/>
    </source>
</evidence>
<keyword evidence="6" id="KW-0479">Metal-binding</keyword>
<dbReference type="EC" id="6.3.2.2" evidence="13"/>
<dbReference type="Pfam" id="PF18419">
    <property type="entry name" value="ATP-grasp_6"/>
    <property type="match status" value="1"/>
</dbReference>
<dbReference type="GO" id="GO:0005829">
    <property type="term" value="C:cytosol"/>
    <property type="evidence" value="ECO:0007669"/>
    <property type="project" value="TreeGrafter"/>
</dbReference>
<evidence type="ECO:0000256" key="8">
    <source>
        <dbReference type="ARBA" id="ARBA00022840"/>
    </source>
</evidence>
<dbReference type="SUPFAM" id="SSF55931">
    <property type="entry name" value="Glutamine synthetase/guanido kinase"/>
    <property type="match status" value="1"/>
</dbReference>
<evidence type="ECO:0000256" key="3">
    <source>
        <dbReference type="ARBA" id="ARBA00005006"/>
    </source>
</evidence>
<dbReference type="InterPro" id="IPR006335">
    <property type="entry name" value="Glut_biosynth"/>
</dbReference>
<dbReference type="GO" id="GO:0004357">
    <property type="term" value="F:glutamate-cysteine ligase activity"/>
    <property type="evidence" value="ECO:0007669"/>
    <property type="project" value="UniProtKB-UniRule"/>
</dbReference>
<keyword evidence="5 13" id="KW-0317">Glutathione biosynthesis</keyword>
<dbReference type="PANTHER" id="PTHR38761">
    <property type="entry name" value="GLUTAMATE--CYSTEINE LIGASE"/>
    <property type="match status" value="1"/>
</dbReference>
<evidence type="ECO:0000256" key="5">
    <source>
        <dbReference type="ARBA" id="ARBA00022684"/>
    </source>
</evidence>
<reference evidence="15 16" key="2">
    <citation type="submission" date="2014-10" db="EMBL/GenBank/DDBJ databases">
        <title>Comparative genomics of the Paenibacillus odorifer group.</title>
        <authorList>
            <person name="Tsai Y.-C."/>
            <person name="Martin N."/>
            <person name="Korlach J."/>
            <person name="Wiedmann M."/>
        </authorList>
    </citation>
    <scope>NUCLEOTIDE SEQUENCE [LARGE SCALE GENOMIC DNA]</scope>
    <source>
        <strain evidence="15 16">DSM 18334</strain>
    </source>
</reference>
<dbReference type="Gene3D" id="3.30.590.20">
    <property type="match status" value="1"/>
</dbReference>
<evidence type="ECO:0000313" key="15">
    <source>
        <dbReference type="EMBL" id="KGE17023.1"/>
    </source>
</evidence>
<dbReference type="InterPro" id="IPR014746">
    <property type="entry name" value="Gln_synth/guanido_kin_cat_dom"/>
</dbReference>
<keyword evidence="11 13" id="KW-0511">Multifunctional enzyme</keyword>
<keyword evidence="9" id="KW-0460">Magnesium</keyword>
<dbReference type="UniPathway" id="UPA00142">
    <property type="reaction ID" value="UER00209"/>
</dbReference>
<evidence type="ECO:0000256" key="12">
    <source>
        <dbReference type="ARBA" id="ARBA00048819"/>
    </source>
</evidence>
<dbReference type="eggNOG" id="COG0189">
    <property type="taxonomic scope" value="Bacteria"/>
</dbReference>
<feature type="domain" description="ATP-grasp" evidence="14">
    <location>
        <begin position="510"/>
        <end position="766"/>
    </location>
</feature>
<evidence type="ECO:0000256" key="10">
    <source>
        <dbReference type="ARBA" id="ARBA00023211"/>
    </source>
</evidence>
<dbReference type="Proteomes" id="UP000029734">
    <property type="component" value="Unassembled WGS sequence"/>
</dbReference>
<evidence type="ECO:0000256" key="6">
    <source>
        <dbReference type="ARBA" id="ARBA00022723"/>
    </source>
</evidence>
<dbReference type="GO" id="GO:0046872">
    <property type="term" value="F:metal ion binding"/>
    <property type="evidence" value="ECO:0007669"/>
    <property type="project" value="UniProtKB-KW"/>
</dbReference>
<evidence type="ECO:0000313" key="16">
    <source>
        <dbReference type="Proteomes" id="UP000029734"/>
    </source>
</evidence>
<dbReference type="Gene3D" id="3.30.470.20">
    <property type="entry name" value="ATP-grasp fold, B domain"/>
    <property type="match status" value="2"/>
</dbReference>